<name>A0A2N5GQ23_9BACI</name>
<evidence type="ECO:0000256" key="3">
    <source>
        <dbReference type="SAM" id="SignalP"/>
    </source>
</evidence>
<evidence type="ECO:0000313" key="6">
    <source>
        <dbReference type="Proteomes" id="UP000234951"/>
    </source>
</evidence>
<evidence type="ECO:0000313" key="4">
    <source>
        <dbReference type="EMBL" id="PLR84925.1"/>
    </source>
</evidence>
<gene>
    <name evidence="4" type="ORF">CU635_05410</name>
    <name evidence="5" type="ORF">CVD25_13655</name>
</gene>
<protein>
    <submittedName>
        <fullName evidence="4">Uncharacterized protein</fullName>
    </submittedName>
</protein>
<feature type="compositionally biased region" description="Basic and acidic residues" evidence="1">
    <location>
        <begin position="59"/>
        <end position="95"/>
    </location>
</feature>
<evidence type="ECO:0000256" key="2">
    <source>
        <dbReference type="SAM" id="Phobius"/>
    </source>
</evidence>
<keyword evidence="3" id="KW-0732">Signal</keyword>
<evidence type="ECO:0000313" key="5">
    <source>
        <dbReference type="EMBL" id="PLR95827.1"/>
    </source>
</evidence>
<dbReference type="EMBL" id="PGVD01000036">
    <property type="protein sequence ID" value="PLR95827.1"/>
    <property type="molecule type" value="Genomic_DNA"/>
</dbReference>
<dbReference type="AlphaFoldDB" id="A0A2N5GQ23"/>
<dbReference type="RefSeq" id="WP_101576160.1">
    <property type="nucleotide sequence ID" value="NZ_PGVD01000036.1"/>
</dbReference>
<dbReference type="EMBL" id="PGVA01000010">
    <property type="protein sequence ID" value="PLR84925.1"/>
    <property type="molecule type" value="Genomic_DNA"/>
</dbReference>
<keyword evidence="2" id="KW-0812">Transmembrane</keyword>
<keyword evidence="2" id="KW-1133">Transmembrane helix</keyword>
<evidence type="ECO:0000313" key="7">
    <source>
        <dbReference type="Proteomes" id="UP000235114"/>
    </source>
</evidence>
<dbReference type="Proteomes" id="UP000234951">
    <property type="component" value="Unassembled WGS sequence"/>
</dbReference>
<feature type="transmembrane region" description="Helical" evidence="2">
    <location>
        <begin position="104"/>
        <end position="123"/>
    </location>
</feature>
<organism evidence="4 6">
    <name type="scientific">Bacillus canaveralius</name>
    <dbReference type="NCBI Taxonomy" id="1403243"/>
    <lineage>
        <taxon>Bacteria</taxon>
        <taxon>Bacillati</taxon>
        <taxon>Bacillota</taxon>
        <taxon>Bacilli</taxon>
        <taxon>Bacillales</taxon>
        <taxon>Bacillaceae</taxon>
        <taxon>Bacillus</taxon>
    </lineage>
</organism>
<feature type="region of interest" description="Disordered" evidence="1">
    <location>
        <begin position="41"/>
        <end position="97"/>
    </location>
</feature>
<feature type="chain" id="PRO_5014807840" evidence="3">
    <location>
        <begin position="23"/>
        <end position="141"/>
    </location>
</feature>
<feature type="signal peptide" evidence="3">
    <location>
        <begin position="1"/>
        <end position="22"/>
    </location>
</feature>
<comment type="caution">
    <text evidence="4">The sequence shown here is derived from an EMBL/GenBank/DDBJ whole genome shotgun (WGS) entry which is preliminary data.</text>
</comment>
<accession>A0A2N5GQ23</accession>
<keyword evidence="7" id="KW-1185">Reference proteome</keyword>
<sequence length="141" mass="15476">MGFIFLLNAMVLLLFPISFALADAGHTGEKSIIEDTEAFRNGNQGLDGEHSGHSNQNVHEQHNGKADHEAEHTDPVDDSGETVHSEEGTHGHADETVIETPPNYKVLGTFGAINFSFLIAGLWNKRLRKKVQPHVDARKKA</sequence>
<reference evidence="4 6" key="1">
    <citation type="submission" date="2017-11" db="EMBL/GenBank/DDBJ databases">
        <title>Comparitive Functional Genomics of Dry Heat Resistant strains isolated from the Viking Spacecraft.</title>
        <authorList>
            <person name="Seuylemezian A."/>
            <person name="Cooper K."/>
            <person name="Vaishampayan P."/>
        </authorList>
    </citation>
    <scope>NUCLEOTIDE SEQUENCE [LARGE SCALE GENOMIC DNA]</scope>
    <source>
        <strain evidence="4 6">M4.6</strain>
    </source>
</reference>
<evidence type="ECO:0000256" key="1">
    <source>
        <dbReference type="SAM" id="MobiDB-lite"/>
    </source>
</evidence>
<keyword evidence="2" id="KW-0472">Membrane</keyword>
<reference evidence="5 7" key="2">
    <citation type="submission" date="2017-12" db="EMBL/GenBank/DDBJ databases">
        <title>Comparative Functional Genomics of Dry Heat Resistant strains isolated from the Viking Spacecraft.</title>
        <authorList>
            <person name="Seuylemezian A."/>
            <person name="Cooper K."/>
            <person name="Vaishampayan P."/>
        </authorList>
    </citation>
    <scope>NUCLEOTIDE SEQUENCE [LARGE SCALE GENOMIC DNA]</scope>
    <source>
        <strain evidence="5 7">ATCC 29669</strain>
    </source>
</reference>
<dbReference type="Proteomes" id="UP000235114">
    <property type="component" value="Unassembled WGS sequence"/>
</dbReference>
<proteinExistence type="predicted"/>